<keyword evidence="3" id="KW-1185">Reference proteome</keyword>
<protein>
    <submittedName>
        <fullName evidence="2">Uncharacterized protein</fullName>
    </submittedName>
</protein>
<keyword evidence="1" id="KW-0732">Signal</keyword>
<dbReference type="AlphaFoldDB" id="A0A166EA50"/>
<dbReference type="STRING" id="436010.A0A166EA50"/>
<dbReference type="SUPFAM" id="SSF51735">
    <property type="entry name" value="NAD(P)-binding Rossmann-fold domains"/>
    <property type="match status" value="1"/>
</dbReference>
<reference evidence="2 3" key="1">
    <citation type="journal article" date="2016" name="Mol. Biol. Evol.">
        <title>Comparative Genomics of Early-Diverging Mushroom-Forming Fungi Provides Insights into the Origins of Lignocellulose Decay Capabilities.</title>
        <authorList>
            <person name="Nagy L.G."/>
            <person name="Riley R."/>
            <person name="Tritt A."/>
            <person name="Adam C."/>
            <person name="Daum C."/>
            <person name="Floudas D."/>
            <person name="Sun H."/>
            <person name="Yadav J.S."/>
            <person name="Pangilinan J."/>
            <person name="Larsson K.H."/>
            <person name="Matsuura K."/>
            <person name="Barry K."/>
            <person name="Labutti K."/>
            <person name="Kuo R."/>
            <person name="Ohm R.A."/>
            <person name="Bhattacharya S.S."/>
            <person name="Shirouzu T."/>
            <person name="Yoshinaga Y."/>
            <person name="Martin F.M."/>
            <person name="Grigoriev I.V."/>
            <person name="Hibbett D.S."/>
        </authorList>
    </citation>
    <scope>NUCLEOTIDE SEQUENCE [LARGE SCALE GENOMIC DNA]</scope>
    <source>
        <strain evidence="2 3">CBS 109695</strain>
    </source>
</reference>
<name>A0A166EA50_9AGAM</name>
<evidence type="ECO:0000256" key="1">
    <source>
        <dbReference type="SAM" id="SignalP"/>
    </source>
</evidence>
<dbReference type="InterPro" id="IPR036291">
    <property type="entry name" value="NAD(P)-bd_dom_sf"/>
</dbReference>
<feature type="chain" id="PRO_5007872571" evidence="1">
    <location>
        <begin position="18"/>
        <end position="299"/>
    </location>
</feature>
<evidence type="ECO:0000313" key="2">
    <source>
        <dbReference type="EMBL" id="KZP15554.1"/>
    </source>
</evidence>
<dbReference type="Gene3D" id="3.40.50.720">
    <property type="entry name" value="NAD(P)-binding Rossmann-like Domain"/>
    <property type="match status" value="2"/>
</dbReference>
<gene>
    <name evidence="2" type="ORF">FIBSPDRAFT_1048063</name>
</gene>
<evidence type="ECO:0000313" key="3">
    <source>
        <dbReference type="Proteomes" id="UP000076532"/>
    </source>
</evidence>
<dbReference type="EMBL" id="KV417603">
    <property type="protein sequence ID" value="KZP15554.1"/>
    <property type="molecule type" value="Genomic_DNA"/>
</dbReference>
<dbReference type="Proteomes" id="UP000076532">
    <property type="component" value="Unassembled WGS sequence"/>
</dbReference>
<organism evidence="2 3">
    <name type="scientific">Athelia psychrophila</name>
    <dbReference type="NCBI Taxonomy" id="1759441"/>
    <lineage>
        <taxon>Eukaryota</taxon>
        <taxon>Fungi</taxon>
        <taxon>Dikarya</taxon>
        <taxon>Basidiomycota</taxon>
        <taxon>Agaricomycotina</taxon>
        <taxon>Agaricomycetes</taxon>
        <taxon>Agaricomycetidae</taxon>
        <taxon>Atheliales</taxon>
        <taxon>Atheliaceae</taxon>
        <taxon>Athelia</taxon>
    </lineage>
</organism>
<dbReference type="OrthoDB" id="2735536at2759"/>
<sequence length="299" mass="33511">MPPWTCGLWTCPWTGLAVDPTYWKVGIMEATRMFTISTGLMTTNTDWSNGFDTPISGHFAKEHDPIKCFDPLVRLHSTCTTIILHYIIHAYLRRDRSEWADRSQHLRRALATRPSRARHSSGHQQMGSLFDAKYGSGNFELSQVADADLAKQELYSPWLAGASALAITTTSTDYSQTDPEMVVPVAVEQMQAALATAARVSTVKSVAYLSSGWEAWRWVSQHIPRFNFNTLLVDVVFGRIVSFKDQGALTAVSLLTMLYDSEGLDYVRQLVAPQWFVSIRDVSRLFVKLLSNGGVPHHQ</sequence>
<proteinExistence type="predicted"/>
<feature type="signal peptide" evidence="1">
    <location>
        <begin position="1"/>
        <end position="17"/>
    </location>
</feature>
<accession>A0A166EA50</accession>